<dbReference type="InterPro" id="IPR027417">
    <property type="entry name" value="P-loop_NTPase"/>
</dbReference>
<evidence type="ECO:0000256" key="3">
    <source>
        <dbReference type="ARBA" id="ARBA00022840"/>
    </source>
</evidence>
<dbReference type="GO" id="GO:0016887">
    <property type="term" value="F:ATP hydrolysis activity"/>
    <property type="evidence" value="ECO:0007669"/>
    <property type="project" value="InterPro"/>
</dbReference>
<dbReference type="RefSeq" id="WP_063389281.1">
    <property type="nucleotide sequence ID" value="NZ_LWBR01000065.1"/>
</dbReference>
<dbReference type="AlphaFoldDB" id="A0A161Y0J8"/>
<dbReference type="STRING" id="33936.AZI98_16145"/>
<dbReference type="SUPFAM" id="SSF52540">
    <property type="entry name" value="P-loop containing nucleoside triphosphate hydrolases"/>
    <property type="match status" value="1"/>
</dbReference>
<dbReference type="PROSITE" id="PS50893">
    <property type="entry name" value="ABC_TRANSPORTER_2"/>
    <property type="match status" value="1"/>
</dbReference>
<evidence type="ECO:0000256" key="1">
    <source>
        <dbReference type="ARBA" id="ARBA00022448"/>
    </source>
</evidence>
<dbReference type="EMBL" id="LWBR01000065">
    <property type="protein sequence ID" value="KZN95152.1"/>
    <property type="molecule type" value="Genomic_DNA"/>
</dbReference>
<keyword evidence="6" id="KW-1185">Reference proteome</keyword>
<gene>
    <name evidence="5" type="ORF">AZI98_16145</name>
</gene>
<dbReference type="Proteomes" id="UP000076476">
    <property type="component" value="Unassembled WGS sequence"/>
</dbReference>
<dbReference type="InterPro" id="IPR003593">
    <property type="entry name" value="AAA+_ATPase"/>
</dbReference>
<dbReference type="SMART" id="SM00382">
    <property type="entry name" value="AAA"/>
    <property type="match status" value="1"/>
</dbReference>
<accession>A0A161Y0J8</accession>
<dbReference type="PANTHER" id="PTHR42711">
    <property type="entry name" value="ABC TRANSPORTER ATP-BINDING PROTEIN"/>
    <property type="match status" value="1"/>
</dbReference>
<dbReference type="InterPro" id="IPR017871">
    <property type="entry name" value="ABC_transporter-like_CS"/>
</dbReference>
<sequence length="284" mass="32110">MIEIKQLTYTYPKQAKTALKGFNFEVKEGEIFGLLGPSGAGKSTTQKILIGLLKGYRGSVKVNGKELASYGREYAEMIGVAFEMPNFYIKMTAYENLTFFRSLYRSEGEDIEKLLERVGLKEAMHQRVGDFSKGMKMRLNFCRAFLHRPFIVFLDEPTSGLDPVNVTKIKTFLREQKEQGKTIIITTHDMAFAENLCDRVAFMVDGDIALIDSPQALKVKMGEPVLQVTYSDNGEMKTTEFVQAGLGKNKAFLRLLQEKEIVTMHTKEATLEDIFVRVTGREIA</sequence>
<evidence type="ECO:0000256" key="2">
    <source>
        <dbReference type="ARBA" id="ARBA00022741"/>
    </source>
</evidence>
<evidence type="ECO:0000259" key="4">
    <source>
        <dbReference type="PROSITE" id="PS50893"/>
    </source>
</evidence>
<reference evidence="5 6" key="1">
    <citation type="submission" date="2016-04" db="EMBL/GenBank/DDBJ databases">
        <title>Draft genome sequence of Aeribacillus pallidus 8m3 from petroleum reservoir.</title>
        <authorList>
            <person name="Poltaraus A.B."/>
            <person name="Nazina T.N."/>
            <person name="Tourova T.P."/>
            <person name="Malakho S.M."/>
            <person name="Korshunova A.V."/>
            <person name="Sokolova D.S."/>
        </authorList>
    </citation>
    <scope>NUCLEOTIDE SEQUENCE [LARGE SCALE GENOMIC DNA]</scope>
    <source>
        <strain evidence="5 6">8m3</strain>
    </source>
</reference>
<dbReference type="InterPro" id="IPR003439">
    <property type="entry name" value="ABC_transporter-like_ATP-bd"/>
</dbReference>
<dbReference type="CDD" id="cd03230">
    <property type="entry name" value="ABC_DR_subfamily_A"/>
    <property type="match status" value="1"/>
</dbReference>
<dbReference type="OrthoDB" id="9804819at2"/>
<keyword evidence="2" id="KW-0547">Nucleotide-binding</keyword>
<dbReference type="GO" id="GO:0005524">
    <property type="term" value="F:ATP binding"/>
    <property type="evidence" value="ECO:0007669"/>
    <property type="project" value="UniProtKB-KW"/>
</dbReference>
<dbReference type="Pfam" id="PF00005">
    <property type="entry name" value="ABC_tran"/>
    <property type="match status" value="1"/>
</dbReference>
<dbReference type="InterPro" id="IPR050763">
    <property type="entry name" value="ABC_transporter_ATP-binding"/>
</dbReference>
<dbReference type="PROSITE" id="PS00211">
    <property type="entry name" value="ABC_TRANSPORTER_1"/>
    <property type="match status" value="1"/>
</dbReference>
<dbReference type="PANTHER" id="PTHR42711:SF18">
    <property type="entry name" value="ABC TRANSPORTER, ATP-BINDING PROTEIN"/>
    <property type="match status" value="1"/>
</dbReference>
<keyword evidence="3 5" id="KW-0067">ATP-binding</keyword>
<evidence type="ECO:0000313" key="6">
    <source>
        <dbReference type="Proteomes" id="UP000076476"/>
    </source>
</evidence>
<dbReference type="Gene3D" id="3.40.50.300">
    <property type="entry name" value="P-loop containing nucleotide triphosphate hydrolases"/>
    <property type="match status" value="1"/>
</dbReference>
<evidence type="ECO:0000313" key="5">
    <source>
        <dbReference type="EMBL" id="KZN95152.1"/>
    </source>
</evidence>
<feature type="domain" description="ABC transporter" evidence="4">
    <location>
        <begin position="2"/>
        <end position="230"/>
    </location>
</feature>
<keyword evidence="1" id="KW-0813">Transport</keyword>
<organism evidence="5 6">
    <name type="scientific">Aeribacillus pallidus</name>
    <dbReference type="NCBI Taxonomy" id="33936"/>
    <lineage>
        <taxon>Bacteria</taxon>
        <taxon>Bacillati</taxon>
        <taxon>Bacillota</taxon>
        <taxon>Bacilli</taxon>
        <taxon>Bacillales</taxon>
        <taxon>Bacillaceae</taxon>
        <taxon>Aeribacillus</taxon>
    </lineage>
</organism>
<proteinExistence type="predicted"/>
<protein>
    <submittedName>
        <fullName evidence="5">ABC transporter ATP-binding protein</fullName>
    </submittedName>
</protein>
<comment type="caution">
    <text evidence="5">The sequence shown here is derived from an EMBL/GenBank/DDBJ whole genome shotgun (WGS) entry which is preliminary data.</text>
</comment>
<name>A0A161Y0J8_9BACI</name>